<evidence type="ECO:0000259" key="8">
    <source>
        <dbReference type="Pfam" id="PF00696"/>
    </source>
</evidence>
<evidence type="ECO:0000256" key="4">
    <source>
        <dbReference type="ARBA" id="ARBA00022741"/>
    </source>
</evidence>
<name>U2EGF0_9MOLU</name>
<dbReference type="PANTHER" id="PTHR21499:SF3">
    <property type="entry name" value="ASPARTOKINASE"/>
    <property type="match status" value="1"/>
</dbReference>
<feature type="domain" description="Aspartate/glutamate/uridylate kinase" evidence="8">
    <location>
        <begin position="2"/>
        <end position="231"/>
    </location>
</feature>
<dbReference type="eggNOG" id="COG0527">
    <property type="taxonomic scope" value="Bacteria"/>
</dbReference>
<proteinExistence type="inferred from homology"/>
<keyword evidence="5 9" id="KW-0418">Kinase</keyword>
<accession>U2EGF0</accession>
<dbReference type="EMBL" id="AFNU02000001">
    <property type="protein sequence ID" value="ERJ13691.1"/>
    <property type="molecule type" value="Genomic_DNA"/>
</dbReference>
<evidence type="ECO:0000313" key="10">
    <source>
        <dbReference type="Proteomes" id="UP000005707"/>
    </source>
</evidence>
<dbReference type="PANTHER" id="PTHR21499">
    <property type="entry name" value="ASPARTATE KINASE"/>
    <property type="match status" value="1"/>
</dbReference>
<evidence type="ECO:0000256" key="6">
    <source>
        <dbReference type="ARBA" id="ARBA00022840"/>
    </source>
</evidence>
<dbReference type="OrthoDB" id="9799110at2"/>
<keyword evidence="10" id="KW-1185">Reference proteome</keyword>
<comment type="catalytic activity">
    <reaction evidence="7">
        <text>L-aspartate + ATP = 4-phospho-L-aspartate + ADP</text>
        <dbReference type="Rhea" id="RHEA:23776"/>
        <dbReference type="ChEBI" id="CHEBI:29991"/>
        <dbReference type="ChEBI" id="CHEBI:30616"/>
        <dbReference type="ChEBI" id="CHEBI:57535"/>
        <dbReference type="ChEBI" id="CHEBI:456216"/>
        <dbReference type="EC" id="2.7.2.4"/>
    </reaction>
</comment>
<dbReference type="STRING" id="1033810.HLPCO_000357"/>
<dbReference type="RefSeq" id="WP_021030973.1">
    <property type="nucleotide sequence ID" value="NZ_AFNU02000001.1"/>
</dbReference>
<reference evidence="9 10" key="1">
    <citation type="journal article" date="2011" name="J. Bacteriol.">
        <title>Genome sequence of Haloplasma contractile, an unusual contractile bacterium from a deep-sea anoxic brine lake.</title>
        <authorList>
            <person name="Antunes A."/>
            <person name="Alam I."/>
            <person name="El Dorry H."/>
            <person name="Siam R."/>
            <person name="Robertson A."/>
            <person name="Bajic V.B."/>
            <person name="Stingl U."/>
        </authorList>
    </citation>
    <scope>NUCLEOTIDE SEQUENCE [LARGE SCALE GENOMIC DNA]</scope>
    <source>
        <strain evidence="9 10">SSD-17B</strain>
    </source>
</reference>
<reference evidence="9 10" key="2">
    <citation type="journal article" date="2013" name="PLoS ONE">
        <title>INDIGO - INtegrated Data Warehouse of MIcrobial GenOmes with Examples from the Red Sea Extremophiles.</title>
        <authorList>
            <person name="Alam I."/>
            <person name="Antunes A."/>
            <person name="Kamau A.A."/>
            <person name="Ba Alawi W."/>
            <person name="Kalkatawi M."/>
            <person name="Stingl U."/>
            <person name="Bajic V.B."/>
        </authorList>
    </citation>
    <scope>NUCLEOTIDE SEQUENCE [LARGE SCALE GENOMIC DNA]</scope>
    <source>
        <strain evidence="9 10">SSD-17B</strain>
    </source>
</reference>
<dbReference type="Proteomes" id="UP000005707">
    <property type="component" value="Unassembled WGS sequence"/>
</dbReference>
<dbReference type="GO" id="GO:0009089">
    <property type="term" value="P:lysine biosynthetic process via diaminopimelate"/>
    <property type="evidence" value="ECO:0007669"/>
    <property type="project" value="TreeGrafter"/>
</dbReference>
<dbReference type="PROSITE" id="PS00324">
    <property type="entry name" value="ASPARTOKINASE"/>
    <property type="match status" value="1"/>
</dbReference>
<evidence type="ECO:0000256" key="5">
    <source>
        <dbReference type="ARBA" id="ARBA00022777"/>
    </source>
</evidence>
<dbReference type="Gene3D" id="3.40.1160.10">
    <property type="entry name" value="Acetylglutamate kinase-like"/>
    <property type="match status" value="1"/>
</dbReference>
<evidence type="ECO:0000313" key="9">
    <source>
        <dbReference type="EMBL" id="ERJ13691.1"/>
    </source>
</evidence>
<dbReference type="InterPro" id="IPR018042">
    <property type="entry name" value="Aspartate_kinase_CS"/>
</dbReference>
<dbReference type="GO" id="GO:0005829">
    <property type="term" value="C:cytosol"/>
    <property type="evidence" value="ECO:0007669"/>
    <property type="project" value="TreeGrafter"/>
</dbReference>
<comment type="caution">
    <text evidence="9">The sequence shown here is derived from an EMBL/GenBank/DDBJ whole genome shotgun (WGS) entry which is preliminary data.</text>
</comment>
<dbReference type="InParanoid" id="U2EGF0"/>
<dbReference type="InterPro" id="IPR036393">
    <property type="entry name" value="AceGlu_kinase-like_sf"/>
</dbReference>
<dbReference type="FunCoup" id="U2EGF0">
    <property type="interactions" value="200"/>
</dbReference>
<evidence type="ECO:0000256" key="3">
    <source>
        <dbReference type="ARBA" id="ARBA00022679"/>
    </source>
</evidence>
<evidence type="ECO:0000256" key="1">
    <source>
        <dbReference type="ARBA" id="ARBA00010122"/>
    </source>
</evidence>
<sequence>MKLVVLKFGGTSIRNKNYFLKAMNHIKNELTKGHKIICVVSAMGRMGEPYSTDTLKSLVSYQISKKEQDRLLSCGEIISSVVFSDFLLVNGIKSISLSTKDTGIKTDGQFTNANITAIDDSTIKKTLESHDVVVIPGFQGLTKDREITTLGRGGSDTTAIALGIKLNAFYVDIVSDVEGIMTADPKLVKNAKRITKISYDDLLTMTKNGAKVLHYKAASLAKQSKIKLRFLSIDHPESYTEIVDESISNTVNITSKARFVRYDTKFDLKRSIFSSFVDEYENFYYVDEDNESSIDIFLNNSGVNYKKEYGYVKISVINHKNDPVETILFTNEENLKDKLNNIHQNLVS</sequence>
<dbReference type="GO" id="GO:0009090">
    <property type="term" value="P:homoserine biosynthetic process"/>
    <property type="evidence" value="ECO:0007669"/>
    <property type="project" value="TreeGrafter"/>
</dbReference>
<dbReference type="GO" id="GO:0004072">
    <property type="term" value="F:aspartate kinase activity"/>
    <property type="evidence" value="ECO:0007669"/>
    <property type="project" value="UniProtKB-EC"/>
</dbReference>
<evidence type="ECO:0000256" key="2">
    <source>
        <dbReference type="ARBA" id="ARBA00013059"/>
    </source>
</evidence>
<dbReference type="Pfam" id="PF00696">
    <property type="entry name" value="AA_kinase"/>
    <property type="match status" value="1"/>
</dbReference>
<dbReference type="EC" id="2.7.2.4" evidence="2"/>
<organism evidence="9 10">
    <name type="scientific">Haloplasma contractile SSD-17B</name>
    <dbReference type="NCBI Taxonomy" id="1033810"/>
    <lineage>
        <taxon>Bacteria</taxon>
        <taxon>Bacillati</taxon>
        <taxon>Mycoplasmatota</taxon>
        <taxon>Mollicutes</taxon>
        <taxon>Haloplasmatales</taxon>
        <taxon>Haloplasmataceae</taxon>
        <taxon>Haloplasma</taxon>
    </lineage>
</organism>
<protein>
    <recommendedName>
        <fullName evidence="2">aspartate kinase</fullName>
        <ecNumber evidence="2">2.7.2.4</ecNumber>
    </recommendedName>
</protein>
<dbReference type="AlphaFoldDB" id="U2EGF0"/>
<comment type="similarity">
    <text evidence="1">Belongs to the aspartokinase family.</text>
</comment>
<keyword evidence="6" id="KW-0067">ATP-binding</keyword>
<dbReference type="SUPFAM" id="SSF53633">
    <property type="entry name" value="Carbamate kinase-like"/>
    <property type="match status" value="1"/>
</dbReference>
<evidence type="ECO:0000256" key="7">
    <source>
        <dbReference type="ARBA" id="ARBA00047872"/>
    </source>
</evidence>
<gene>
    <name evidence="9" type="ORF">HLPCO_000357</name>
</gene>
<keyword evidence="3 9" id="KW-0808">Transferase</keyword>
<keyword evidence="4" id="KW-0547">Nucleotide-binding</keyword>
<dbReference type="GO" id="GO:0005524">
    <property type="term" value="F:ATP binding"/>
    <property type="evidence" value="ECO:0007669"/>
    <property type="project" value="UniProtKB-KW"/>
</dbReference>
<dbReference type="InterPro" id="IPR001048">
    <property type="entry name" value="Asp/Glu/Uridylate_kinase"/>
</dbReference>